<evidence type="ECO:0000256" key="5">
    <source>
        <dbReference type="ARBA" id="ARBA00023237"/>
    </source>
</evidence>
<comment type="caution">
    <text evidence="9">The sequence shown here is derived from an EMBL/GenBank/DDBJ whole genome shotgun (WGS) entry which is preliminary data.</text>
</comment>
<feature type="domain" description="SusD-like N-terminal" evidence="8">
    <location>
        <begin position="91"/>
        <end position="224"/>
    </location>
</feature>
<evidence type="ECO:0000256" key="6">
    <source>
        <dbReference type="SAM" id="SignalP"/>
    </source>
</evidence>
<evidence type="ECO:0000259" key="8">
    <source>
        <dbReference type="Pfam" id="PF14322"/>
    </source>
</evidence>
<dbReference type="PROSITE" id="PS51257">
    <property type="entry name" value="PROKAR_LIPOPROTEIN"/>
    <property type="match status" value="1"/>
</dbReference>
<comment type="subcellular location">
    <subcellularLocation>
        <location evidence="1">Cell outer membrane</location>
    </subcellularLocation>
</comment>
<evidence type="ECO:0000256" key="2">
    <source>
        <dbReference type="ARBA" id="ARBA00006275"/>
    </source>
</evidence>
<protein>
    <recommendedName>
        <fullName evidence="11">Carbohydrate-binding protein SusD</fullName>
    </recommendedName>
</protein>
<evidence type="ECO:0000313" key="10">
    <source>
        <dbReference type="Proteomes" id="UP000192276"/>
    </source>
</evidence>
<dbReference type="GO" id="GO:0009279">
    <property type="term" value="C:cell outer membrane"/>
    <property type="evidence" value="ECO:0007669"/>
    <property type="project" value="UniProtKB-SubCell"/>
</dbReference>
<feature type="domain" description="RagB/SusD" evidence="7">
    <location>
        <begin position="340"/>
        <end position="460"/>
    </location>
</feature>
<evidence type="ECO:0000256" key="3">
    <source>
        <dbReference type="ARBA" id="ARBA00022729"/>
    </source>
</evidence>
<dbReference type="Pfam" id="PF14322">
    <property type="entry name" value="SusD-like_3"/>
    <property type="match status" value="1"/>
</dbReference>
<feature type="signal peptide" evidence="6">
    <location>
        <begin position="1"/>
        <end position="20"/>
    </location>
</feature>
<dbReference type="SUPFAM" id="SSF48452">
    <property type="entry name" value="TPR-like"/>
    <property type="match status" value="1"/>
</dbReference>
<dbReference type="Pfam" id="PF07980">
    <property type="entry name" value="SusD_RagB"/>
    <property type="match status" value="1"/>
</dbReference>
<dbReference type="EMBL" id="LWBP01000078">
    <property type="protein sequence ID" value="OQP65047.1"/>
    <property type="molecule type" value="Genomic_DNA"/>
</dbReference>
<accession>A0A1V9G391</accession>
<name>A0A1V9G391_9BACT</name>
<comment type="similarity">
    <text evidence="2">Belongs to the SusD family.</text>
</comment>
<organism evidence="9 10">
    <name type="scientific">Niastella populi</name>
    <dbReference type="NCBI Taxonomy" id="550983"/>
    <lineage>
        <taxon>Bacteria</taxon>
        <taxon>Pseudomonadati</taxon>
        <taxon>Bacteroidota</taxon>
        <taxon>Chitinophagia</taxon>
        <taxon>Chitinophagales</taxon>
        <taxon>Chitinophagaceae</taxon>
        <taxon>Niastella</taxon>
    </lineage>
</organism>
<reference evidence="10" key="1">
    <citation type="submission" date="2016-04" db="EMBL/GenBank/DDBJ databases">
        <authorList>
            <person name="Chen L."/>
            <person name="Zhuang W."/>
            <person name="Wang G."/>
        </authorList>
    </citation>
    <scope>NUCLEOTIDE SEQUENCE [LARGE SCALE GENOMIC DNA]</scope>
    <source>
        <strain evidence="10">208</strain>
    </source>
</reference>
<evidence type="ECO:0000256" key="4">
    <source>
        <dbReference type="ARBA" id="ARBA00023136"/>
    </source>
</evidence>
<dbReference type="CDD" id="cd08977">
    <property type="entry name" value="SusD"/>
    <property type="match status" value="1"/>
</dbReference>
<evidence type="ECO:0000313" key="9">
    <source>
        <dbReference type="EMBL" id="OQP65047.1"/>
    </source>
</evidence>
<dbReference type="Proteomes" id="UP000192276">
    <property type="component" value="Unassembled WGS sequence"/>
</dbReference>
<evidence type="ECO:0000256" key="1">
    <source>
        <dbReference type="ARBA" id="ARBA00004442"/>
    </source>
</evidence>
<feature type="chain" id="PRO_5013161862" description="Carbohydrate-binding protein SusD" evidence="6">
    <location>
        <begin position="21"/>
        <end position="461"/>
    </location>
</feature>
<keyword evidence="10" id="KW-1185">Reference proteome</keyword>
<evidence type="ECO:0008006" key="11">
    <source>
        <dbReference type="Google" id="ProtNLM"/>
    </source>
</evidence>
<dbReference type="Gene3D" id="1.25.40.390">
    <property type="match status" value="1"/>
</dbReference>
<dbReference type="InterPro" id="IPR012944">
    <property type="entry name" value="SusD_RagB_dom"/>
</dbReference>
<keyword evidence="4" id="KW-0472">Membrane</keyword>
<dbReference type="InterPro" id="IPR011990">
    <property type="entry name" value="TPR-like_helical_dom_sf"/>
</dbReference>
<sequence length="461" mass="51895">MWLKYKVCFCTAVICSMLTAAGCRKLVQVGEPDDSMTSPEVFSSDSLAQAAISGLYIKIMSNSKFLLNGGMSLFPSLSSDELVRNMVFSFEDQFTGNILNSNNTLINSNLWKAAYAYIYQCNICIQGLERSNSITSGLKTRLSGEVKFVRALCYYYLVNLFGDVPLVLGTNADVNMLMSRTPEDQVYNQVVLDLNAAGDALTGVNDKRFPTSFAAKALLARVNLHLSNWSRADELTSDIINSGQFHMEDNLSEVFKSQSREVIFQWAPVQNRQNSAEGFMFIPLGSGRPNYSVSDHLWKAFETGDLRKGSWIRSVMANGQTYNFPFKYKLNLSPVGTPPEEYNVVFRLAEQYLIRAEARAKQNRVEEAISDINIIRTRAGLPELATTISKEQCLQAIEQERRTELFTEWGHRWIDLKRTNRADEVLSAIKGSSWQANDKLYPIPFAELETAPNLKQNPGYE</sequence>
<dbReference type="STRING" id="550983.A4R26_15170"/>
<keyword evidence="3 6" id="KW-0732">Signal</keyword>
<evidence type="ECO:0000259" key="7">
    <source>
        <dbReference type="Pfam" id="PF07980"/>
    </source>
</evidence>
<gene>
    <name evidence="9" type="ORF">A4R26_15170</name>
</gene>
<dbReference type="AlphaFoldDB" id="A0A1V9G391"/>
<keyword evidence="5" id="KW-0998">Cell outer membrane</keyword>
<proteinExistence type="inferred from homology"/>
<dbReference type="InterPro" id="IPR033985">
    <property type="entry name" value="SusD-like_N"/>
</dbReference>